<evidence type="ECO:0000256" key="1">
    <source>
        <dbReference type="ARBA" id="ARBA00004370"/>
    </source>
</evidence>
<gene>
    <name evidence="9" type="ORF">IRJ41_024627</name>
</gene>
<evidence type="ECO:0000256" key="5">
    <source>
        <dbReference type="SAM" id="MobiDB-lite"/>
    </source>
</evidence>
<evidence type="ECO:0000256" key="3">
    <source>
        <dbReference type="ARBA" id="ARBA00023136"/>
    </source>
</evidence>
<feature type="chain" id="PRO_5040824006" evidence="7">
    <location>
        <begin position="24"/>
        <end position="367"/>
    </location>
</feature>
<comment type="subcellular location">
    <subcellularLocation>
        <location evidence="1">Membrane</location>
    </subcellularLocation>
</comment>
<comment type="caution">
    <text evidence="9">The sequence shown here is derived from an EMBL/GenBank/DDBJ whole genome shotgun (WGS) entry which is preliminary data.</text>
</comment>
<accession>A0A9W7T5M4</accession>
<evidence type="ECO:0000256" key="4">
    <source>
        <dbReference type="ARBA" id="ARBA00023180"/>
    </source>
</evidence>
<feature type="region of interest" description="Disordered" evidence="5">
    <location>
        <begin position="145"/>
        <end position="285"/>
    </location>
</feature>
<feature type="domain" description="Seven cysteines N-terminal" evidence="8">
    <location>
        <begin position="23"/>
        <end position="115"/>
    </location>
</feature>
<name>A0A9W7T5M4_TRIRA</name>
<feature type="signal peptide" evidence="7">
    <location>
        <begin position="1"/>
        <end position="23"/>
    </location>
</feature>
<feature type="non-terminal residue" evidence="9">
    <location>
        <position position="367"/>
    </location>
</feature>
<organism evidence="9 10">
    <name type="scientific">Triplophysa rosa</name>
    <name type="common">Cave loach</name>
    <dbReference type="NCBI Taxonomy" id="992332"/>
    <lineage>
        <taxon>Eukaryota</taxon>
        <taxon>Metazoa</taxon>
        <taxon>Chordata</taxon>
        <taxon>Craniata</taxon>
        <taxon>Vertebrata</taxon>
        <taxon>Euteleostomi</taxon>
        <taxon>Actinopterygii</taxon>
        <taxon>Neopterygii</taxon>
        <taxon>Teleostei</taxon>
        <taxon>Ostariophysi</taxon>
        <taxon>Cypriniformes</taxon>
        <taxon>Nemacheilidae</taxon>
        <taxon>Triplophysa</taxon>
    </lineage>
</organism>
<feature type="transmembrane region" description="Helical" evidence="6">
    <location>
        <begin position="324"/>
        <end position="343"/>
    </location>
</feature>
<dbReference type="SMART" id="SM00765">
    <property type="entry name" value="MANEC"/>
    <property type="match status" value="1"/>
</dbReference>
<feature type="compositionally biased region" description="Low complexity" evidence="5">
    <location>
        <begin position="193"/>
        <end position="216"/>
    </location>
</feature>
<keyword evidence="3 6" id="KW-0472">Membrane</keyword>
<evidence type="ECO:0000313" key="10">
    <source>
        <dbReference type="Proteomes" id="UP001059041"/>
    </source>
</evidence>
<feature type="compositionally biased region" description="Low complexity" evidence="5">
    <location>
        <begin position="249"/>
        <end position="285"/>
    </location>
</feature>
<keyword evidence="6" id="KW-1133">Transmembrane helix</keyword>
<keyword evidence="6" id="KW-0812">Transmembrane</keyword>
<evidence type="ECO:0000313" key="9">
    <source>
        <dbReference type="EMBL" id="KAI7792205.1"/>
    </source>
</evidence>
<dbReference type="GO" id="GO:0016020">
    <property type="term" value="C:membrane"/>
    <property type="evidence" value="ECO:0007669"/>
    <property type="project" value="UniProtKB-SubCell"/>
</dbReference>
<keyword evidence="2 7" id="KW-0732">Signal</keyword>
<dbReference type="Proteomes" id="UP001059041">
    <property type="component" value="Linkage Group LG24"/>
</dbReference>
<evidence type="ECO:0000256" key="6">
    <source>
        <dbReference type="SAM" id="Phobius"/>
    </source>
</evidence>
<proteinExistence type="predicted"/>
<feature type="compositionally biased region" description="Basic residues" evidence="5">
    <location>
        <begin position="218"/>
        <end position="234"/>
    </location>
</feature>
<reference evidence="9" key="1">
    <citation type="submission" date="2021-02" db="EMBL/GenBank/DDBJ databases">
        <title>Comparative genomics reveals that relaxation of natural selection precedes convergent phenotypic evolution of cavefish.</title>
        <authorList>
            <person name="Peng Z."/>
        </authorList>
    </citation>
    <scope>NUCLEOTIDE SEQUENCE</scope>
    <source>
        <tissue evidence="9">Muscle</tissue>
    </source>
</reference>
<evidence type="ECO:0000256" key="7">
    <source>
        <dbReference type="SAM" id="SignalP"/>
    </source>
</evidence>
<sequence>SVIRTSLLLACVLLHACSVTSESDRETCYSRQHRGVTVNIRLALTKGTVMIPQKKPSEKDCILTCCSEDVKPGVKCNLVVYKPVEESSGENCHLFNCPSEQDCPLMAAEAGVNTYNIFRGLTHPTTKVNGRTTAKPATAVNTQLSTTTPRTTTITAAPTTPQTTTSTQQTTTTITTSAAETEEEPTETHVILQTTHMTSTTTTTQPTTTQSTSTVTKARAHQRPAVKPNRKPNKPMRGPESHSFKPTKAKTPTTQPTTTTPTTTTITTTTTTSTTITTSSSAVSPASAGTPVVLLDIESKQRAVDVSSAPGKNRFSRMMWKNSLVAVVVITLIFLLLILALVARKAMESFDRRHYTRLELNDLHYEV</sequence>
<keyword evidence="4" id="KW-0325">Glycoprotein</keyword>
<dbReference type="InterPro" id="IPR013980">
    <property type="entry name" value="MANSC_dom"/>
</dbReference>
<dbReference type="AlphaFoldDB" id="A0A9W7T5M4"/>
<feature type="compositionally biased region" description="Low complexity" evidence="5">
    <location>
        <begin position="145"/>
        <end position="179"/>
    </location>
</feature>
<evidence type="ECO:0000259" key="8">
    <source>
        <dbReference type="SMART" id="SM00765"/>
    </source>
</evidence>
<protein>
    <submittedName>
        <fullName evidence="9">MANSC domain-containing protein 1</fullName>
    </submittedName>
</protein>
<dbReference type="EMBL" id="JAFHDT010000024">
    <property type="protein sequence ID" value="KAI7792205.1"/>
    <property type="molecule type" value="Genomic_DNA"/>
</dbReference>
<dbReference type="Pfam" id="PF07502">
    <property type="entry name" value="MANEC"/>
    <property type="match status" value="1"/>
</dbReference>
<keyword evidence="10" id="KW-1185">Reference proteome</keyword>
<evidence type="ECO:0000256" key="2">
    <source>
        <dbReference type="ARBA" id="ARBA00022729"/>
    </source>
</evidence>
<dbReference type="InterPro" id="IPR011106">
    <property type="entry name" value="MANSC_N"/>
</dbReference>